<dbReference type="RefSeq" id="WP_121850173.1">
    <property type="nucleotide sequence ID" value="NZ_CP032050.1"/>
</dbReference>
<dbReference type="PROSITE" id="PS51257">
    <property type="entry name" value="PROKAR_LIPOPROTEIN"/>
    <property type="match status" value="1"/>
</dbReference>
<dbReference type="Proteomes" id="UP000276309">
    <property type="component" value="Chromosome"/>
</dbReference>
<name>A0A3G2LA89_9FLAO</name>
<dbReference type="OrthoDB" id="982433at2"/>
<evidence type="ECO:0000313" key="1">
    <source>
        <dbReference type="EMBL" id="AYN69167.1"/>
    </source>
</evidence>
<sequence length="257" mass="29208">MNLKNTFSAIVLALLIFSCNSEKKIKAPDNTTAETSKAQKIIERAISTHGGKLYDTAYYSFVFRKKKFTFKNNEGGFIYTAEEVKDGQKFLDSLKNGRLTRIIDGQVTSLSSKDVNKYTEALNSVVYFATLPHKLKDAAVNKEYVGATHIKNEPYDLIKVSFEQEGGGVDYEDVFLYWIHANKNTMDYLAYKYNTNDGGVRFRSAYNVRTVDGIRFQDYVNYKAPIGTPLENLPKMYEAGNLEKLSKIETEEIKSLK</sequence>
<dbReference type="EMBL" id="CP032050">
    <property type="protein sequence ID" value="AYN69167.1"/>
    <property type="molecule type" value="Genomic_DNA"/>
</dbReference>
<reference evidence="1 2" key="1">
    <citation type="submission" date="2018-08" db="EMBL/GenBank/DDBJ databases">
        <title>The reduced genetic potential of extracellular carbohydrate catabolism in Euzebyella marina RN62, a Flavobacteriia bacterium isolated from the hadal water.</title>
        <authorList>
            <person name="Xue C."/>
        </authorList>
    </citation>
    <scope>NUCLEOTIDE SEQUENCE [LARGE SCALE GENOMIC DNA]</scope>
    <source>
        <strain evidence="1 2">RN62</strain>
    </source>
</reference>
<evidence type="ECO:0000313" key="2">
    <source>
        <dbReference type="Proteomes" id="UP000276309"/>
    </source>
</evidence>
<dbReference type="Pfam" id="PF20113">
    <property type="entry name" value="DUF6503"/>
    <property type="match status" value="1"/>
</dbReference>
<dbReference type="KEGG" id="emar:D1013_18145"/>
<dbReference type="InterPro" id="IPR045444">
    <property type="entry name" value="DUF6503"/>
</dbReference>
<dbReference type="AlphaFoldDB" id="A0A3G2LA89"/>
<organism evidence="1 2">
    <name type="scientific">Euzebyella marina</name>
    <dbReference type="NCBI Taxonomy" id="1761453"/>
    <lineage>
        <taxon>Bacteria</taxon>
        <taxon>Pseudomonadati</taxon>
        <taxon>Bacteroidota</taxon>
        <taxon>Flavobacteriia</taxon>
        <taxon>Flavobacteriales</taxon>
        <taxon>Flavobacteriaceae</taxon>
        <taxon>Euzebyella</taxon>
    </lineage>
</organism>
<keyword evidence="2" id="KW-1185">Reference proteome</keyword>
<gene>
    <name evidence="1" type="ORF">D1013_18145</name>
</gene>
<accession>A0A3G2LA89</accession>
<proteinExistence type="predicted"/>
<protein>
    <recommendedName>
        <fullName evidence="3">Deoxyribose-phosphate aldolase</fullName>
    </recommendedName>
</protein>
<evidence type="ECO:0008006" key="3">
    <source>
        <dbReference type="Google" id="ProtNLM"/>
    </source>
</evidence>